<feature type="compositionally biased region" description="Polar residues" evidence="1">
    <location>
        <begin position="43"/>
        <end position="59"/>
    </location>
</feature>
<feature type="chain" id="PRO_5047465778" description="PE-PGRS family protein" evidence="2">
    <location>
        <begin position="29"/>
        <end position="511"/>
    </location>
</feature>
<evidence type="ECO:0000313" key="4">
    <source>
        <dbReference type="Proteomes" id="UP000708347"/>
    </source>
</evidence>
<evidence type="ECO:0000256" key="1">
    <source>
        <dbReference type="SAM" id="MobiDB-lite"/>
    </source>
</evidence>
<accession>A0ABX2JTN7</accession>
<dbReference type="SUPFAM" id="SSF50969">
    <property type="entry name" value="YVTN repeat-like/Quinoprotein amine dehydrogenase"/>
    <property type="match status" value="1"/>
</dbReference>
<keyword evidence="2" id="KW-0732">Signal</keyword>
<sequence length="511" mass="49954">MTENKNVVWLGGLAVVAGLGVAVGGAAAASADTGTGGPANASKADQAQSASTGHSNRAKASQAKGAADKPAAAAAAAGPAKPRRVTVAPLAAASVPVSVRAAAVPAPTAAAASTPVASSVSAISRATAAANPIQQLLSGVANFIQQILSIPQKIIAQISKLFGGSGSSQGSGDYKVTGTIPLSAGTGAVGPPVTVGSSGQIYALSLTYTGDKATGAELQIYPSDGGGAHSAVTLDPAQFTYGKNSSGTYNIVAGVGGDTNVYITGVTATDRTVIVVSNTGVVKTISLGATSDVALVAATTGVFAASSTLDNGTYKPALWTIDPTAGTATKAILGSFILSTALAYRDGPTLAGGPNGAVYVIGSLTNTSQGVATVGAGGVVGTPVAISNGGSTFYLNGTRFVADAGHVYTPLKVINAGTGAVSSIPLALGNNGRATFNAIGSDGLVYINSYDSLADGPSNGAVKVYNPATGKVATVKLGGYVYTVDEAGGKIYALRMDSTGKYFVDIISKTS</sequence>
<dbReference type="InterPro" id="IPR011044">
    <property type="entry name" value="Quino_amine_DH_bsu"/>
</dbReference>
<organism evidence="3 4">
    <name type="scientific">Mycolicibacterium sphagni</name>
    <dbReference type="NCBI Taxonomy" id="1786"/>
    <lineage>
        <taxon>Bacteria</taxon>
        <taxon>Bacillati</taxon>
        <taxon>Actinomycetota</taxon>
        <taxon>Actinomycetes</taxon>
        <taxon>Mycobacteriales</taxon>
        <taxon>Mycobacteriaceae</taxon>
        <taxon>Mycolicibacterium</taxon>
    </lineage>
</organism>
<feature type="signal peptide" evidence="2">
    <location>
        <begin position="1"/>
        <end position="28"/>
    </location>
</feature>
<gene>
    <name evidence="3" type="ORF">FEG63_11685</name>
</gene>
<protein>
    <recommendedName>
        <fullName evidence="5">PE-PGRS family protein</fullName>
    </recommendedName>
</protein>
<reference evidence="3 4" key="1">
    <citation type="submission" date="2019-05" db="EMBL/GenBank/DDBJ databases">
        <title>Mycolicibacterium sphagni ENV482 genome assembly.</title>
        <authorList>
            <person name="Chen W."/>
            <person name="Faulkner N.W."/>
            <person name="Hyman M.R."/>
        </authorList>
    </citation>
    <scope>NUCLEOTIDE SEQUENCE [LARGE SCALE GENOMIC DNA]</scope>
    <source>
        <strain evidence="3 4">ENV482</strain>
    </source>
</reference>
<keyword evidence="4" id="KW-1185">Reference proteome</keyword>
<proteinExistence type="predicted"/>
<comment type="caution">
    <text evidence="3">The sequence shown here is derived from an EMBL/GenBank/DDBJ whole genome shotgun (WGS) entry which is preliminary data.</text>
</comment>
<feature type="compositionally biased region" description="Low complexity" evidence="1">
    <location>
        <begin position="63"/>
        <end position="78"/>
    </location>
</feature>
<name>A0ABX2JTN7_9MYCO</name>
<evidence type="ECO:0000313" key="3">
    <source>
        <dbReference type="EMBL" id="NTY60207.1"/>
    </source>
</evidence>
<dbReference type="Proteomes" id="UP000708347">
    <property type="component" value="Unassembled WGS sequence"/>
</dbReference>
<dbReference type="RefSeq" id="WP_174398046.1">
    <property type="nucleotide sequence ID" value="NZ_VBSB01000007.1"/>
</dbReference>
<evidence type="ECO:0008006" key="5">
    <source>
        <dbReference type="Google" id="ProtNLM"/>
    </source>
</evidence>
<feature type="region of interest" description="Disordered" evidence="1">
    <location>
        <begin position="30"/>
        <end position="78"/>
    </location>
</feature>
<dbReference type="EMBL" id="VBSB01000007">
    <property type="protein sequence ID" value="NTY60207.1"/>
    <property type="molecule type" value="Genomic_DNA"/>
</dbReference>
<evidence type="ECO:0000256" key="2">
    <source>
        <dbReference type="SAM" id="SignalP"/>
    </source>
</evidence>